<reference evidence="1 2" key="1">
    <citation type="journal article" date="2015" name="Genome Announc.">
        <title>Virulence Factor Genes Detected in the Complete Genome Sequence of Corynebacterium uterequi DSM 45634, Isolated from the Uterus of a Maiden Mare.</title>
        <authorList>
            <person name="Ruckert C."/>
            <person name="Kriete M."/>
            <person name="Jaenicke S."/>
            <person name="Winkler A."/>
            <person name="Tauch A."/>
        </authorList>
    </citation>
    <scope>NUCLEOTIDE SEQUENCE [LARGE SCALE GENOMIC DNA]</scope>
    <source>
        <strain evidence="1 2">DSM 45634</strain>
    </source>
</reference>
<name>A0A0G3HA69_9CORY</name>
<dbReference type="KEGG" id="cut:CUTER_00940"/>
<dbReference type="EMBL" id="CP011546">
    <property type="protein sequence ID" value="AKK10209.1"/>
    <property type="molecule type" value="Genomic_DNA"/>
</dbReference>
<dbReference type="RefSeq" id="WP_047258840.1">
    <property type="nucleotide sequence ID" value="NZ_CP011546.1"/>
</dbReference>
<organism evidence="1 2">
    <name type="scientific">Corynebacterium uterequi</name>
    <dbReference type="NCBI Taxonomy" id="1072256"/>
    <lineage>
        <taxon>Bacteria</taxon>
        <taxon>Bacillati</taxon>
        <taxon>Actinomycetota</taxon>
        <taxon>Actinomycetes</taxon>
        <taxon>Mycobacteriales</taxon>
        <taxon>Corynebacteriaceae</taxon>
        <taxon>Corynebacterium</taxon>
    </lineage>
</organism>
<dbReference type="PATRIC" id="fig|1072256.5.peg.177"/>
<sequence length="245" mass="24387">MMSASEFVTRSREGAAALTAALTRPDARVERLVFAAAHDAAVTAEVIGSPKAVTAASVLRPAAFAALAVTAARDMLRVGRRGGEAVALSVLMAAGEGSVAARTASYALLTPALTAQAAQPSRWPGLLPSGASAGVSAVVLAAGWRRHELTPTAIAAEAAAGLARAWALTAANNDALRAGAVPAKGISHGVNMIAAAEAGEACLRAAGGSAWVTRVASACLFSARALGVVLVTDGLTRGEASEQEV</sequence>
<dbReference type="AlphaFoldDB" id="A0A0G3HA69"/>
<reference evidence="2" key="2">
    <citation type="submission" date="2015-05" db="EMBL/GenBank/DDBJ databases">
        <title>Complete genome sequence of Corynebacterium uterequi DSM 45634, isolated from the uterus of a maiden mare.</title>
        <authorList>
            <person name="Ruckert C."/>
            <person name="Albersmeier A."/>
            <person name="Winkler A."/>
            <person name="Tauch A."/>
        </authorList>
    </citation>
    <scope>NUCLEOTIDE SEQUENCE [LARGE SCALE GENOMIC DNA]</scope>
    <source>
        <strain evidence="2">DSM 45634</strain>
    </source>
</reference>
<evidence type="ECO:0000313" key="2">
    <source>
        <dbReference type="Proteomes" id="UP000035548"/>
    </source>
</evidence>
<dbReference type="STRING" id="1072256.CUTER_00940"/>
<gene>
    <name evidence="1" type="ORF">CUTER_00940</name>
</gene>
<evidence type="ECO:0000313" key="1">
    <source>
        <dbReference type="EMBL" id="AKK10209.1"/>
    </source>
</evidence>
<keyword evidence="2" id="KW-1185">Reference proteome</keyword>
<protein>
    <submittedName>
        <fullName evidence="1">Uncharacterized protein</fullName>
    </submittedName>
</protein>
<proteinExistence type="predicted"/>
<accession>A0A0G3HA69</accession>
<dbReference type="Proteomes" id="UP000035548">
    <property type="component" value="Chromosome"/>
</dbReference>